<accession>A0A3L6S4K3</accession>
<evidence type="ECO:0000256" key="1">
    <source>
        <dbReference type="SAM" id="MobiDB-lite"/>
    </source>
</evidence>
<gene>
    <name evidence="2" type="ORF">C2845_PM09G04340</name>
</gene>
<dbReference type="Proteomes" id="UP000275267">
    <property type="component" value="Unassembled WGS sequence"/>
</dbReference>
<feature type="compositionally biased region" description="Basic and acidic residues" evidence="1">
    <location>
        <begin position="101"/>
        <end position="110"/>
    </location>
</feature>
<keyword evidence="3" id="KW-1185">Reference proteome</keyword>
<name>A0A3L6S4K3_PANMI</name>
<evidence type="ECO:0000313" key="3">
    <source>
        <dbReference type="Proteomes" id="UP000275267"/>
    </source>
</evidence>
<dbReference type="EMBL" id="PQIB02000006">
    <property type="protein sequence ID" value="RLN13328.1"/>
    <property type="molecule type" value="Genomic_DNA"/>
</dbReference>
<organism evidence="2 3">
    <name type="scientific">Panicum miliaceum</name>
    <name type="common">Proso millet</name>
    <name type="synonym">Broomcorn millet</name>
    <dbReference type="NCBI Taxonomy" id="4540"/>
    <lineage>
        <taxon>Eukaryota</taxon>
        <taxon>Viridiplantae</taxon>
        <taxon>Streptophyta</taxon>
        <taxon>Embryophyta</taxon>
        <taxon>Tracheophyta</taxon>
        <taxon>Spermatophyta</taxon>
        <taxon>Magnoliopsida</taxon>
        <taxon>Liliopsida</taxon>
        <taxon>Poales</taxon>
        <taxon>Poaceae</taxon>
        <taxon>PACMAD clade</taxon>
        <taxon>Panicoideae</taxon>
        <taxon>Panicodae</taxon>
        <taxon>Paniceae</taxon>
        <taxon>Panicinae</taxon>
        <taxon>Panicum</taxon>
        <taxon>Panicum sect. Panicum</taxon>
    </lineage>
</organism>
<comment type="caution">
    <text evidence="2">The sequence shown here is derived from an EMBL/GenBank/DDBJ whole genome shotgun (WGS) entry which is preliminary data.</text>
</comment>
<reference evidence="3" key="1">
    <citation type="journal article" date="2019" name="Nat. Commun.">
        <title>The genome of broomcorn millet.</title>
        <authorList>
            <person name="Zou C."/>
            <person name="Miki D."/>
            <person name="Li D."/>
            <person name="Tang Q."/>
            <person name="Xiao L."/>
            <person name="Rajput S."/>
            <person name="Deng P."/>
            <person name="Jia W."/>
            <person name="Huang R."/>
            <person name="Zhang M."/>
            <person name="Sun Y."/>
            <person name="Hu J."/>
            <person name="Fu X."/>
            <person name="Schnable P.S."/>
            <person name="Li F."/>
            <person name="Zhang H."/>
            <person name="Feng B."/>
            <person name="Zhu X."/>
            <person name="Liu R."/>
            <person name="Schnable J.C."/>
            <person name="Zhu J.-K."/>
            <person name="Zhang H."/>
        </authorList>
    </citation>
    <scope>NUCLEOTIDE SEQUENCE [LARGE SCALE GENOMIC DNA]</scope>
</reference>
<dbReference type="AlphaFoldDB" id="A0A3L6S4K3"/>
<proteinExistence type="predicted"/>
<sequence length="124" mass="14222">MAHCYSNFKLTMNSSEQVSCKCIEQEGLHDMLRRVKDESVLPILTPAPLSASSKPFETGLKRKLNLKLSKEELELYNMCAIDDPDENEELTQQQQSKHRGGVRDKPKREVTEVELRDCSLLFQP</sequence>
<evidence type="ECO:0000313" key="2">
    <source>
        <dbReference type="EMBL" id="RLN13328.1"/>
    </source>
</evidence>
<protein>
    <submittedName>
        <fullName evidence="2">Uncharacterized protein</fullName>
    </submittedName>
</protein>
<feature type="region of interest" description="Disordered" evidence="1">
    <location>
        <begin position="86"/>
        <end position="110"/>
    </location>
</feature>